<dbReference type="AlphaFoldDB" id="A0A2T2WL92"/>
<evidence type="ECO:0000313" key="1">
    <source>
        <dbReference type="EMBL" id="PSR23005.1"/>
    </source>
</evidence>
<accession>A0A2T2WL92</accession>
<evidence type="ECO:0000313" key="2">
    <source>
        <dbReference type="Proteomes" id="UP000242699"/>
    </source>
</evidence>
<organism evidence="1 2">
    <name type="scientific">Sulfobacillus benefaciens</name>
    <dbReference type="NCBI Taxonomy" id="453960"/>
    <lineage>
        <taxon>Bacteria</taxon>
        <taxon>Bacillati</taxon>
        <taxon>Bacillota</taxon>
        <taxon>Clostridia</taxon>
        <taxon>Eubacteriales</taxon>
        <taxon>Clostridiales Family XVII. Incertae Sedis</taxon>
        <taxon>Sulfobacillus</taxon>
    </lineage>
</organism>
<proteinExistence type="predicted"/>
<dbReference type="Proteomes" id="UP000242699">
    <property type="component" value="Unassembled WGS sequence"/>
</dbReference>
<gene>
    <name evidence="1" type="ORF">C7B43_20420</name>
</gene>
<sequence length="151" mass="16940">MTFRFCMTGIGFLRENAATTPFDMPNTLSAGRLTVVLGMVLTRYDDGIRAWHMAGEGLPADLLNVMTLFGWATATLCLFHGDATVLVPTGKSQDFFPPRMTQSERLVGMLHEAMPVYKEWKKFSDNLYRPNIYLPASLFAAVVSMLKKRPE</sequence>
<comment type="caution">
    <text evidence="1">The sequence shown here is derived from an EMBL/GenBank/DDBJ whole genome shotgun (WGS) entry which is preliminary data.</text>
</comment>
<dbReference type="EMBL" id="PXYT01000100">
    <property type="protein sequence ID" value="PSR23005.1"/>
    <property type="molecule type" value="Genomic_DNA"/>
</dbReference>
<reference evidence="1 2" key="1">
    <citation type="journal article" date="2014" name="BMC Genomics">
        <title>Comparison of environmental and isolate Sulfobacillus genomes reveals diverse carbon, sulfur, nitrogen, and hydrogen metabolisms.</title>
        <authorList>
            <person name="Justice N.B."/>
            <person name="Norman A."/>
            <person name="Brown C.T."/>
            <person name="Singh A."/>
            <person name="Thomas B.C."/>
            <person name="Banfield J.F."/>
        </authorList>
    </citation>
    <scope>NUCLEOTIDE SEQUENCE [LARGE SCALE GENOMIC DNA]</scope>
    <source>
        <strain evidence="1">AMDSBA1</strain>
    </source>
</reference>
<protein>
    <submittedName>
        <fullName evidence="1">Uncharacterized protein</fullName>
    </submittedName>
</protein>
<name>A0A2T2WL92_9FIRM</name>